<keyword evidence="5 10" id="KW-0812">Transmembrane</keyword>
<evidence type="ECO:0000256" key="4">
    <source>
        <dbReference type="ARBA" id="ARBA00022475"/>
    </source>
</evidence>
<dbReference type="Pfam" id="PF00324">
    <property type="entry name" value="AA_permease"/>
    <property type="match status" value="1"/>
</dbReference>
<feature type="transmembrane region" description="Helical" evidence="10">
    <location>
        <begin position="317"/>
        <end position="337"/>
    </location>
</feature>
<keyword evidence="3" id="KW-0813">Transport</keyword>
<keyword evidence="4" id="KW-1003">Cell membrane</keyword>
<dbReference type="EMBL" id="JAGSYN010000210">
    <property type="protein sequence ID" value="KAG7661740.1"/>
    <property type="molecule type" value="Genomic_DNA"/>
</dbReference>
<name>A0A8J5QI35_9ASCO</name>
<feature type="transmembrane region" description="Helical" evidence="10">
    <location>
        <begin position="96"/>
        <end position="118"/>
    </location>
</feature>
<dbReference type="RefSeq" id="XP_049261973.1">
    <property type="nucleotide sequence ID" value="XM_049408735.1"/>
</dbReference>
<dbReference type="FunFam" id="1.20.1740.10:FF:000017">
    <property type="entry name" value="Amino acid permease"/>
    <property type="match status" value="1"/>
</dbReference>
<feature type="transmembrane region" description="Helical" evidence="10">
    <location>
        <begin position="417"/>
        <end position="436"/>
    </location>
</feature>
<feature type="transmembrane region" description="Helical" evidence="10">
    <location>
        <begin position="171"/>
        <end position="196"/>
    </location>
</feature>
<comment type="similarity">
    <text evidence="2">Belongs to the amino acid-polyamine-organocation (APC) superfamily. YAT (TC 2.A.3.10) family.</text>
</comment>
<dbReference type="Proteomes" id="UP000694255">
    <property type="component" value="Unassembled WGS sequence"/>
</dbReference>
<reference evidence="12 13" key="1">
    <citation type="journal article" date="2021" name="DNA Res.">
        <title>Genome analysis of Candida subhashii reveals its hybrid nature and dual mitochondrial genome conformations.</title>
        <authorList>
            <person name="Mixao V."/>
            <person name="Hegedusova E."/>
            <person name="Saus E."/>
            <person name="Pryszcz L.P."/>
            <person name="Cillingova A."/>
            <person name="Nosek J."/>
            <person name="Gabaldon T."/>
        </authorList>
    </citation>
    <scope>NUCLEOTIDE SEQUENCE [LARGE SCALE GENOMIC DNA]</scope>
    <source>
        <strain evidence="12 13">CBS 10753</strain>
    </source>
</reference>
<dbReference type="InterPro" id="IPR004840">
    <property type="entry name" value="Amino_acid_permease_CS"/>
</dbReference>
<accession>A0A8J5QI35</accession>
<feature type="transmembrane region" description="Helical" evidence="10">
    <location>
        <begin position="124"/>
        <end position="150"/>
    </location>
</feature>
<keyword evidence="8 10" id="KW-0472">Membrane</keyword>
<dbReference type="InterPro" id="IPR004762">
    <property type="entry name" value="Amino_acid_permease_fungi"/>
</dbReference>
<dbReference type="PANTHER" id="PTHR43341">
    <property type="entry name" value="AMINO ACID PERMEASE"/>
    <property type="match status" value="1"/>
</dbReference>
<feature type="domain" description="Amino acid permease/ SLC12A" evidence="11">
    <location>
        <begin position="93"/>
        <end position="549"/>
    </location>
</feature>
<dbReference type="GO" id="GO:0015171">
    <property type="term" value="F:amino acid transmembrane transporter activity"/>
    <property type="evidence" value="ECO:0007669"/>
    <property type="project" value="TreeGrafter"/>
</dbReference>
<evidence type="ECO:0000256" key="3">
    <source>
        <dbReference type="ARBA" id="ARBA00022448"/>
    </source>
</evidence>
<proteinExistence type="inferred from homology"/>
<organism evidence="12 13">
    <name type="scientific">[Candida] subhashii</name>
    <dbReference type="NCBI Taxonomy" id="561895"/>
    <lineage>
        <taxon>Eukaryota</taxon>
        <taxon>Fungi</taxon>
        <taxon>Dikarya</taxon>
        <taxon>Ascomycota</taxon>
        <taxon>Saccharomycotina</taxon>
        <taxon>Pichiomycetes</taxon>
        <taxon>Debaryomycetaceae</taxon>
        <taxon>Spathaspora</taxon>
    </lineage>
</organism>
<dbReference type="PANTHER" id="PTHR43341:SF1">
    <property type="entry name" value="GENERAL AMINO-ACID PERMEASE GAP1"/>
    <property type="match status" value="1"/>
</dbReference>
<dbReference type="AlphaFoldDB" id="A0A8J5QI35"/>
<gene>
    <name evidence="12" type="ORF">J8A68_004744</name>
</gene>
<feature type="transmembrane region" description="Helical" evidence="10">
    <location>
        <begin position="523"/>
        <end position="540"/>
    </location>
</feature>
<evidence type="ECO:0000256" key="1">
    <source>
        <dbReference type="ARBA" id="ARBA00004651"/>
    </source>
</evidence>
<keyword evidence="6" id="KW-0029">Amino-acid transport</keyword>
<feature type="transmembrane region" description="Helical" evidence="10">
    <location>
        <begin position="442"/>
        <end position="468"/>
    </location>
</feature>
<evidence type="ECO:0000256" key="2">
    <source>
        <dbReference type="ARBA" id="ARBA00006983"/>
    </source>
</evidence>
<dbReference type="PROSITE" id="PS00218">
    <property type="entry name" value="AMINO_ACID_PERMEASE_1"/>
    <property type="match status" value="1"/>
</dbReference>
<comment type="caution">
    <text evidence="12">The sequence shown here is derived from an EMBL/GenBank/DDBJ whole genome shotgun (WGS) entry which is preliminary data.</text>
</comment>
<evidence type="ECO:0000256" key="8">
    <source>
        <dbReference type="ARBA" id="ARBA00023136"/>
    </source>
</evidence>
<feature type="region of interest" description="Disordered" evidence="9">
    <location>
        <begin position="1"/>
        <end position="27"/>
    </location>
</feature>
<dbReference type="GO" id="GO:0005886">
    <property type="term" value="C:plasma membrane"/>
    <property type="evidence" value="ECO:0007669"/>
    <property type="project" value="UniProtKB-SubCell"/>
</dbReference>
<evidence type="ECO:0000256" key="7">
    <source>
        <dbReference type="ARBA" id="ARBA00022989"/>
    </source>
</evidence>
<feature type="transmembrane region" description="Helical" evidence="10">
    <location>
        <begin position="489"/>
        <end position="511"/>
    </location>
</feature>
<feature type="transmembrane region" description="Helical" evidence="10">
    <location>
        <begin position="202"/>
        <end position="221"/>
    </location>
</feature>
<evidence type="ECO:0000256" key="9">
    <source>
        <dbReference type="SAM" id="MobiDB-lite"/>
    </source>
</evidence>
<dbReference type="NCBIfam" id="TIGR00913">
    <property type="entry name" value="2A0310"/>
    <property type="match status" value="1"/>
</dbReference>
<keyword evidence="7 10" id="KW-1133">Transmembrane helix</keyword>
<feature type="transmembrane region" description="Helical" evidence="10">
    <location>
        <begin position="374"/>
        <end position="396"/>
    </location>
</feature>
<dbReference type="PIRSF" id="PIRSF006060">
    <property type="entry name" value="AA_transporter"/>
    <property type="match status" value="1"/>
</dbReference>
<evidence type="ECO:0000256" key="5">
    <source>
        <dbReference type="ARBA" id="ARBA00022692"/>
    </source>
</evidence>
<dbReference type="InterPro" id="IPR004841">
    <property type="entry name" value="AA-permease/SLC12A_dom"/>
</dbReference>
<evidence type="ECO:0000313" key="13">
    <source>
        <dbReference type="Proteomes" id="UP000694255"/>
    </source>
</evidence>
<evidence type="ECO:0000256" key="6">
    <source>
        <dbReference type="ARBA" id="ARBA00022970"/>
    </source>
</evidence>
<feature type="transmembrane region" description="Helical" evidence="10">
    <location>
        <begin position="233"/>
        <end position="255"/>
    </location>
</feature>
<evidence type="ECO:0000259" key="11">
    <source>
        <dbReference type="Pfam" id="PF00324"/>
    </source>
</evidence>
<dbReference type="GeneID" id="73471544"/>
<keyword evidence="13" id="KW-1185">Reference proteome</keyword>
<dbReference type="OrthoDB" id="3900342at2759"/>
<comment type="subcellular location">
    <subcellularLocation>
        <location evidence="1">Cell membrane</location>
        <topology evidence="1">Multi-pass membrane protein</topology>
    </subcellularLocation>
</comment>
<evidence type="ECO:0000313" key="12">
    <source>
        <dbReference type="EMBL" id="KAG7661740.1"/>
    </source>
</evidence>
<feature type="transmembrane region" description="Helical" evidence="10">
    <location>
        <begin position="275"/>
        <end position="296"/>
    </location>
</feature>
<protein>
    <recommendedName>
        <fullName evidence="11">Amino acid permease/ SLC12A domain-containing protein</fullName>
    </recommendedName>
</protein>
<dbReference type="InterPro" id="IPR050524">
    <property type="entry name" value="APC_YAT"/>
</dbReference>
<sequence length="596" mass="65156">MNPISQTLSIKMPEEKHKDSTPNSSDIEALANKTAKVTSIENKSELSGWPKFKDSFKRAHVEDYGLDPNMPEDEKIAILTAHSSLHRKLKNRHLQMIAIGGAIGTGLFVGSGSGLATGGPAGLIIGYILVGSMIYCSVQSLGELAVTFPVQGAFVTYNSRFIDPSWGFAMAWNYAIMWLIVLPLELVAASLTIKYWDPNTNSAAYVTAFYFFIIAINFFGVRGYGEAEFVFSIVKVVAILGFIILGIVLITGGGPQGGYLGGYYWHIEGAPFPNGFKGVVTVFVGAAFAFAGTELCGLAAAESDNPRKALPKACKQVFWRITLFYVVSLTLIGLLVAHDNERLLGASSVDATASPFVIAIQNGGIKGLPSVMNVVIMISVLSVGNSSLFGATRALCALAAAKQAPSILAYIDKKGRPLVAILVQLSVGCLCYLAATPKQGEVFAWMMALTGLATLINWGSINTCFIRFRYALKAKGRDTSELTFASQPGLFGAYWGLCLVIIIVCLQVWLAIFPLKQKPNAEVFFQTLLSIPIILCFYIGHKIYTRNWKFYIKAEDIDIDTGRKETDLELLKQEIAEEKIYLRSLPFYMRVYNFWC</sequence>
<evidence type="ECO:0000256" key="10">
    <source>
        <dbReference type="SAM" id="Phobius"/>
    </source>
</evidence>